<accession>A0A6A5WIC8</accession>
<dbReference type="EMBL" id="ML977587">
    <property type="protein sequence ID" value="KAF2000778.1"/>
    <property type="molecule type" value="Genomic_DNA"/>
</dbReference>
<dbReference type="Proteomes" id="UP000799779">
    <property type="component" value="Unassembled WGS sequence"/>
</dbReference>
<gene>
    <name evidence="1" type="ORF">P154DRAFT_194736</name>
</gene>
<evidence type="ECO:0000313" key="1">
    <source>
        <dbReference type="EMBL" id="KAF2000778.1"/>
    </source>
</evidence>
<proteinExistence type="predicted"/>
<reference evidence="1" key="1">
    <citation type="journal article" date="2020" name="Stud. Mycol.">
        <title>101 Dothideomycetes genomes: a test case for predicting lifestyles and emergence of pathogens.</title>
        <authorList>
            <person name="Haridas S."/>
            <person name="Albert R."/>
            <person name="Binder M."/>
            <person name="Bloem J."/>
            <person name="Labutti K."/>
            <person name="Salamov A."/>
            <person name="Andreopoulos B."/>
            <person name="Baker S."/>
            <person name="Barry K."/>
            <person name="Bills G."/>
            <person name="Bluhm B."/>
            <person name="Cannon C."/>
            <person name="Castanera R."/>
            <person name="Culley D."/>
            <person name="Daum C."/>
            <person name="Ezra D."/>
            <person name="Gonzalez J."/>
            <person name="Henrissat B."/>
            <person name="Kuo A."/>
            <person name="Liang C."/>
            <person name="Lipzen A."/>
            <person name="Lutzoni F."/>
            <person name="Magnuson J."/>
            <person name="Mondo S."/>
            <person name="Nolan M."/>
            <person name="Ohm R."/>
            <person name="Pangilinan J."/>
            <person name="Park H.-J."/>
            <person name="Ramirez L."/>
            <person name="Alfaro M."/>
            <person name="Sun H."/>
            <person name="Tritt A."/>
            <person name="Yoshinaga Y."/>
            <person name="Zwiers L.-H."/>
            <person name="Turgeon B."/>
            <person name="Goodwin S."/>
            <person name="Spatafora J."/>
            <person name="Crous P."/>
            <person name="Grigoriev I."/>
        </authorList>
    </citation>
    <scope>NUCLEOTIDE SEQUENCE</scope>
    <source>
        <strain evidence="1">CBS 123094</strain>
    </source>
</reference>
<sequence>MHMGFSRRLGVSNRLSLHASRRGPQFEMPREPRKLSLLSEHGLLMVHLVSTADYGISEFTYVCRYEPHWSATAFRPLPSLPCCVVPSPVPWSAMEESFDPRLTIWSGSPCCLFLECVILEVIGRRLPYLSTFSVRMRCRAAEAIPHYCYLHSTVTPRVHCAFFVRSTLFPLPIA</sequence>
<organism evidence="1 2">
    <name type="scientific">Amniculicola lignicola CBS 123094</name>
    <dbReference type="NCBI Taxonomy" id="1392246"/>
    <lineage>
        <taxon>Eukaryota</taxon>
        <taxon>Fungi</taxon>
        <taxon>Dikarya</taxon>
        <taxon>Ascomycota</taxon>
        <taxon>Pezizomycotina</taxon>
        <taxon>Dothideomycetes</taxon>
        <taxon>Pleosporomycetidae</taxon>
        <taxon>Pleosporales</taxon>
        <taxon>Amniculicolaceae</taxon>
        <taxon>Amniculicola</taxon>
    </lineage>
</organism>
<name>A0A6A5WIC8_9PLEO</name>
<protein>
    <submittedName>
        <fullName evidence="1">Uncharacterized protein</fullName>
    </submittedName>
</protein>
<dbReference type="AlphaFoldDB" id="A0A6A5WIC8"/>
<keyword evidence="2" id="KW-1185">Reference proteome</keyword>
<evidence type="ECO:0000313" key="2">
    <source>
        <dbReference type="Proteomes" id="UP000799779"/>
    </source>
</evidence>